<proteinExistence type="predicted"/>
<keyword evidence="2" id="KW-1185">Reference proteome</keyword>
<dbReference type="Proteomes" id="UP001497512">
    <property type="component" value="Chromosome 19"/>
</dbReference>
<organism evidence="1 2">
    <name type="scientific">Sphagnum troendelagicum</name>
    <dbReference type="NCBI Taxonomy" id="128251"/>
    <lineage>
        <taxon>Eukaryota</taxon>
        <taxon>Viridiplantae</taxon>
        <taxon>Streptophyta</taxon>
        <taxon>Embryophyta</taxon>
        <taxon>Bryophyta</taxon>
        <taxon>Sphagnophytina</taxon>
        <taxon>Sphagnopsida</taxon>
        <taxon>Sphagnales</taxon>
        <taxon>Sphagnaceae</taxon>
        <taxon>Sphagnum</taxon>
    </lineage>
</organism>
<reference evidence="1" key="1">
    <citation type="submission" date="2024-02" db="EMBL/GenBank/DDBJ databases">
        <authorList>
            <consortium name="ELIXIR-Norway"/>
            <consortium name="Elixir Norway"/>
        </authorList>
    </citation>
    <scope>NUCLEOTIDE SEQUENCE</scope>
</reference>
<protein>
    <submittedName>
        <fullName evidence="1">Uncharacterized protein</fullName>
    </submittedName>
</protein>
<gene>
    <name evidence="1" type="ORF">CSSPTR1EN2_LOCUS11318</name>
</gene>
<evidence type="ECO:0000313" key="1">
    <source>
        <dbReference type="EMBL" id="CAK9212601.1"/>
    </source>
</evidence>
<sequence length="181" mass="20817">MSRYATEQYYGRPEPTWVINSRQRHLGDPRYSRLSYSGYPDIGPYTPGPLLPDVVVRVPLVNLEDVARIKDVLSVEGVTNVICDIPEQTVVVSSSLPPQVVVSLIRRVFLNAHILNYVDPHRAAVYPAEPPFSLPGHRYAYDDTYSYWGHTNYTPAYENAYRGRAYDNEFRPSRYSPYTYH</sequence>
<evidence type="ECO:0000313" key="2">
    <source>
        <dbReference type="Proteomes" id="UP001497512"/>
    </source>
</evidence>
<name>A0ABP0U4C4_9BRYO</name>
<dbReference type="EMBL" id="OZ019911">
    <property type="protein sequence ID" value="CAK9212601.1"/>
    <property type="molecule type" value="Genomic_DNA"/>
</dbReference>
<accession>A0ABP0U4C4</accession>